<gene>
    <name evidence="6" type="ORF">LAMO00422_LOCUS17071</name>
    <name evidence="7" type="ORF">LAMO00422_LOCUS17072</name>
</gene>
<evidence type="ECO:0000256" key="3">
    <source>
        <dbReference type="ARBA" id="ARBA00022833"/>
    </source>
</evidence>
<dbReference type="GO" id="GO:0005768">
    <property type="term" value="C:endosome"/>
    <property type="evidence" value="ECO:0007669"/>
    <property type="project" value="TreeGrafter"/>
</dbReference>
<dbReference type="GO" id="GO:0030897">
    <property type="term" value="C:HOPS complex"/>
    <property type="evidence" value="ECO:0007669"/>
    <property type="project" value="TreeGrafter"/>
</dbReference>
<dbReference type="EMBL" id="HBEM01025125">
    <property type="protein sequence ID" value="CAD8458121.1"/>
    <property type="molecule type" value="Transcribed_RNA"/>
</dbReference>
<evidence type="ECO:0000313" key="7">
    <source>
        <dbReference type="EMBL" id="CAD8458121.1"/>
    </source>
</evidence>
<feature type="region of interest" description="Disordered" evidence="4">
    <location>
        <begin position="1081"/>
        <end position="1103"/>
    </location>
</feature>
<reference evidence="7" key="1">
    <citation type="submission" date="2021-01" db="EMBL/GenBank/DDBJ databases">
        <authorList>
            <person name="Corre E."/>
            <person name="Pelletier E."/>
            <person name="Niang G."/>
            <person name="Scheremetjew M."/>
            <person name="Finn R."/>
            <person name="Kale V."/>
            <person name="Holt S."/>
            <person name="Cochrane G."/>
            <person name="Meng A."/>
            <person name="Brown T."/>
            <person name="Cohen L."/>
        </authorList>
    </citation>
    <scope>NUCLEOTIDE SEQUENCE</scope>
    <source>
        <strain evidence="7">CCMP2058</strain>
    </source>
</reference>
<feature type="domain" description="Pep3/Vps18 beta-propeller" evidence="5">
    <location>
        <begin position="12"/>
        <end position="420"/>
    </location>
</feature>
<keyword evidence="3" id="KW-0862">Zinc</keyword>
<protein>
    <recommendedName>
        <fullName evidence="5">Pep3/Vps18 beta-propeller domain-containing protein</fullName>
    </recommendedName>
</protein>
<evidence type="ECO:0000256" key="4">
    <source>
        <dbReference type="SAM" id="MobiDB-lite"/>
    </source>
</evidence>
<proteinExistence type="predicted"/>
<dbReference type="GO" id="GO:0048284">
    <property type="term" value="P:organelle fusion"/>
    <property type="evidence" value="ECO:0007669"/>
    <property type="project" value="TreeGrafter"/>
</dbReference>
<sequence length="1103" mass="124917">MDQELADENSFSLEHITEWIHAPEHGRIMCGGVGNNVLFAGTDQGFILRFGILEEKLTALRCPVDEPIQNLHVDPSGRHIFISTTMATSYYIFKADLNSRFIPIKKIGRNHIHAVAWNKKAVQEWLRLVRDPSRDSQGTYSTLLGTSSGHLYEISISDQAIKRCRLLWQVPGAGSVAATSLRRLTSYMPSPNPGSSEFSIQGIVMERIQTKEKNQYFIAVATTSRLYHFAGGPSLDVVFAVSKSEGQDLKASKWKYHELPAKSLAHSELHLTYASYPQSSPNGLVWLSEPGIFHGRLTLDDFRSYPDGKDNKFFYPSGLAKYPKGEEKGATTGKAAKLLTGKNPEDFNIPVSMGCTRFHYLLLFADRLSCLHTLSQTVSYTYTLSQRDIGQIGFFKLIATDRCQGTHWAFCERGVFEITVQDEGRDAWLLLARSGRFKEALDCVGSNKHRRDQIIAAYAEDLNSKGQYISAAKHYAKVPHIFKFSEVAVKFSTNQTQDALIEYLKTRLINTPPQNLTQTTMMATWLLQLYLQRISALRLRTDTEAKMEKGTTRPAASASSHGTEAQSLDIKTYLQAESSQEKNLRKELMEFLEDFDDCLDKSTTFRLISNLGFLDLLEMYAEKKNARQWLVYHYLTRKRFRRALLVIAKYVTYHEKAKRRVSFEADIFYKNVATLLQHEPRKTVDILIKAGDLVNPRVLIPAFTQYISWLNNSPIVISPPMSAKSKDTKVQSKLGQNYKGTSLKSNHAIRYFMSVILEGKNRDPQVHNFLARLCVQDPNSSHLKQLLEEGPKPPLFDYEMAIRLCDDLCKQRQIVDIHRAYGQLSAATKSAITFDLKLAHELLTLLSKQPNPECLAEIRGLWVSFVENAIKQDGTEESVAKILELTSSSTVLSFKDLLDLIPPTISMKTIKRSLSQIFQNRLSDVKRTQSQLDMVTSEAKRISFESQKSVAGQGRIYNDRHSACELSGLPLLRGSREWIGFNCGHEFLMRALINHIKTHTEFHPDTMLKGCYRRLVLSNPKLSNIFKGIEEEKDERRKKIKIQMGLSSIFPSEWRQIARCECVLCGTAMVESALDPLVSPDEEQSKEWAVTSPSTIMPLPRAS</sequence>
<dbReference type="PANTHER" id="PTHR23323">
    <property type="entry name" value="VACUOLAR PROTEIN SORTING-ASSOCIATED PROTEIN"/>
    <property type="match status" value="1"/>
</dbReference>
<organism evidence="7">
    <name type="scientific">Amorphochlora amoebiformis</name>
    <dbReference type="NCBI Taxonomy" id="1561963"/>
    <lineage>
        <taxon>Eukaryota</taxon>
        <taxon>Sar</taxon>
        <taxon>Rhizaria</taxon>
        <taxon>Cercozoa</taxon>
        <taxon>Chlorarachniophyceae</taxon>
        <taxon>Amorphochlora</taxon>
    </lineage>
</organism>
<evidence type="ECO:0000259" key="5">
    <source>
        <dbReference type="Pfam" id="PF05131"/>
    </source>
</evidence>
<dbReference type="InterPro" id="IPR016024">
    <property type="entry name" value="ARM-type_fold"/>
</dbReference>
<evidence type="ECO:0000313" key="6">
    <source>
        <dbReference type="EMBL" id="CAD8458120.1"/>
    </source>
</evidence>
<dbReference type="GO" id="GO:0007032">
    <property type="term" value="P:endosome organization"/>
    <property type="evidence" value="ECO:0007669"/>
    <property type="project" value="TreeGrafter"/>
</dbReference>
<accession>A0A6T6XX77</accession>
<dbReference type="AlphaFoldDB" id="A0A6T6XX77"/>
<dbReference type="EMBL" id="HBEM01025124">
    <property type="protein sequence ID" value="CAD8458120.1"/>
    <property type="molecule type" value="Transcribed_RNA"/>
</dbReference>
<keyword evidence="1" id="KW-0479">Metal-binding</keyword>
<dbReference type="InterPro" id="IPR007810">
    <property type="entry name" value="Pep3/Vps18_beta-prop"/>
</dbReference>
<dbReference type="GO" id="GO:0006904">
    <property type="term" value="P:vesicle docking involved in exocytosis"/>
    <property type="evidence" value="ECO:0007669"/>
    <property type="project" value="TreeGrafter"/>
</dbReference>
<dbReference type="GO" id="GO:0007033">
    <property type="term" value="P:vacuole organization"/>
    <property type="evidence" value="ECO:0007669"/>
    <property type="project" value="TreeGrafter"/>
</dbReference>
<dbReference type="GO" id="GO:0030674">
    <property type="term" value="F:protein-macromolecule adaptor activity"/>
    <property type="evidence" value="ECO:0007669"/>
    <property type="project" value="TreeGrafter"/>
</dbReference>
<name>A0A6T6XX77_9EUKA</name>
<dbReference type="PANTHER" id="PTHR23323:SF26">
    <property type="entry name" value="VACUOLAR PROTEIN SORTING-ASSOCIATED PROTEIN 18 HOMOLOG"/>
    <property type="match status" value="1"/>
</dbReference>
<dbReference type="Pfam" id="PF05131">
    <property type="entry name" value="Pep3_Vps18"/>
    <property type="match status" value="1"/>
</dbReference>
<dbReference type="GO" id="GO:0008270">
    <property type="term" value="F:zinc ion binding"/>
    <property type="evidence" value="ECO:0007669"/>
    <property type="project" value="UniProtKB-KW"/>
</dbReference>
<keyword evidence="2" id="KW-0863">Zinc-finger</keyword>
<evidence type="ECO:0000256" key="1">
    <source>
        <dbReference type="ARBA" id="ARBA00022723"/>
    </source>
</evidence>
<evidence type="ECO:0000256" key="2">
    <source>
        <dbReference type="ARBA" id="ARBA00022771"/>
    </source>
</evidence>
<dbReference type="SUPFAM" id="SSF48371">
    <property type="entry name" value="ARM repeat"/>
    <property type="match status" value="1"/>
</dbReference>
<feature type="region of interest" description="Disordered" evidence="4">
    <location>
        <begin position="545"/>
        <end position="564"/>
    </location>
</feature>